<evidence type="ECO:0000259" key="2">
    <source>
        <dbReference type="Pfam" id="PF13439"/>
    </source>
</evidence>
<feature type="domain" description="Glycosyl transferase family 1" evidence="1">
    <location>
        <begin position="196"/>
        <end position="350"/>
    </location>
</feature>
<feature type="domain" description="Glycosyltransferase subfamily 4-like N-terminal" evidence="2">
    <location>
        <begin position="14"/>
        <end position="177"/>
    </location>
</feature>
<evidence type="ECO:0008006" key="5">
    <source>
        <dbReference type="Google" id="ProtNLM"/>
    </source>
</evidence>
<dbReference type="SUPFAM" id="SSF53756">
    <property type="entry name" value="UDP-Glycosyltransferase/glycogen phosphorylase"/>
    <property type="match status" value="1"/>
</dbReference>
<sequence>MRIARIIEYFPPHIGGMEGHGLILSLEQIKKGHDIEVFIGYGGEWKTNFKGVPPNFPIYTAPFQFLPLYSKIRRIWFNFWAYNKVKKIHQKNPYDIIHLHGDFVEARFGGKLSKKLGIPAVLTVHAGLNKRLLKLKNADYFKNIAKIICVSEEIANDLKSIGISESKLAIISSGVYLKEFPNADENKIAALRGQYSKPIIISIGVLRQAKGFKYLIEAFKAIKEKISGATLIIIGDGPDKIELEKQAGNISGIHFLGRQDHGKIIEYLKAADIFVLASISTEGDREGTPTSIMEAMAAGLPVVATKVGGNPYLIKDGINGILVEERSSGAMTTAIKKLIGNKGLVEAVSNKNLEDIKQKDWPDIAKKISDVYHEVNFDG</sequence>
<dbReference type="PANTHER" id="PTHR45947">
    <property type="entry name" value="SULFOQUINOVOSYL TRANSFERASE SQD2"/>
    <property type="match status" value="1"/>
</dbReference>
<evidence type="ECO:0000259" key="1">
    <source>
        <dbReference type="Pfam" id="PF00534"/>
    </source>
</evidence>
<dbReference type="GO" id="GO:0016757">
    <property type="term" value="F:glycosyltransferase activity"/>
    <property type="evidence" value="ECO:0007669"/>
    <property type="project" value="InterPro"/>
</dbReference>
<protein>
    <recommendedName>
        <fullName evidence="5">Glycosyltransferase subfamily 4-like N-terminal domain-containing protein</fullName>
    </recommendedName>
</protein>
<reference evidence="3 4" key="1">
    <citation type="journal article" date="2016" name="Nat. Commun.">
        <title>Thousands of microbial genomes shed light on interconnected biogeochemical processes in an aquifer system.</title>
        <authorList>
            <person name="Anantharaman K."/>
            <person name="Brown C.T."/>
            <person name="Hug L.A."/>
            <person name="Sharon I."/>
            <person name="Castelle C.J."/>
            <person name="Probst A.J."/>
            <person name="Thomas B.C."/>
            <person name="Singh A."/>
            <person name="Wilkins M.J."/>
            <person name="Karaoz U."/>
            <person name="Brodie E.L."/>
            <person name="Williams K.H."/>
            <person name="Hubbard S.S."/>
            <person name="Banfield J.F."/>
        </authorList>
    </citation>
    <scope>NUCLEOTIDE SEQUENCE [LARGE SCALE GENOMIC DNA]</scope>
</reference>
<dbReference type="Pfam" id="PF13439">
    <property type="entry name" value="Glyco_transf_4"/>
    <property type="match status" value="1"/>
</dbReference>
<dbReference type="InterPro" id="IPR028098">
    <property type="entry name" value="Glyco_trans_4-like_N"/>
</dbReference>
<dbReference type="InterPro" id="IPR001296">
    <property type="entry name" value="Glyco_trans_1"/>
</dbReference>
<organism evidence="3 4">
    <name type="scientific">Candidatus Azambacteria bacterium RIFCSPLOWO2_02_FULL_44_14</name>
    <dbReference type="NCBI Taxonomy" id="1797306"/>
    <lineage>
        <taxon>Bacteria</taxon>
        <taxon>Candidatus Azamiibacteriota</taxon>
    </lineage>
</organism>
<evidence type="ECO:0000313" key="3">
    <source>
        <dbReference type="EMBL" id="OGD40498.1"/>
    </source>
</evidence>
<dbReference type="Gene3D" id="3.40.50.2000">
    <property type="entry name" value="Glycogen Phosphorylase B"/>
    <property type="match status" value="2"/>
</dbReference>
<proteinExistence type="predicted"/>
<dbReference type="PANTHER" id="PTHR45947:SF3">
    <property type="entry name" value="SULFOQUINOVOSYL TRANSFERASE SQD2"/>
    <property type="match status" value="1"/>
</dbReference>
<dbReference type="AlphaFoldDB" id="A0A1F5CCD4"/>
<dbReference type="InterPro" id="IPR050194">
    <property type="entry name" value="Glycosyltransferase_grp1"/>
</dbReference>
<dbReference type="Pfam" id="PF00534">
    <property type="entry name" value="Glycos_transf_1"/>
    <property type="match status" value="1"/>
</dbReference>
<comment type="caution">
    <text evidence="3">The sequence shown here is derived from an EMBL/GenBank/DDBJ whole genome shotgun (WGS) entry which is preliminary data.</text>
</comment>
<evidence type="ECO:0000313" key="4">
    <source>
        <dbReference type="Proteomes" id="UP000177197"/>
    </source>
</evidence>
<accession>A0A1F5CCD4</accession>
<name>A0A1F5CCD4_9BACT</name>
<dbReference type="Proteomes" id="UP000177197">
    <property type="component" value="Unassembled WGS sequence"/>
</dbReference>
<gene>
    <name evidence="3" type="ORF">A3I30_00840</name>
</gene>
<dbReference type="CDD" id="cd03801">
    <property type="entry name" value="GT4_PimA-like"/>
    <property type="match status" value="1"/>
</dbReference>
<dbReference type="EMBL" id="MEYV01000007">
    <property type="protein sequence ID" value="OGD40498.1"/>
    <property type="molecule type" value="Genomic_DNA"/>
</dbReference>